<dbReference type="AlphaFoldDB" id="D2R5J8"/>
<dbReference type="OrthoDB" id="7861542at2"/>
<sequence length="154" mass="17163">MSEIKGQKLFVNVGPSEARRRLKGFGHGVRKVQSNGRNQAVIIHTATRQNLTELEAKFADVGFASRATELAEPIENLRNLGPTSCRWLHDMGVYTIDELRKLGAVDTFRIVKRSHPEASLNLLYALVAGLADRDFRDLSEEEKQTLRSAAFAAD</sequence>
<evidence type="ECO:0000313" key="3">
    <source>
        <dbReference type="Proteomes" id="UP000001887"/>
    </source>
</evidence>
<dbReference type="HOGENOM" id="CLU_1702631_0_0_0"/>
<dbReference type="PANTHER" id="PTHR36121">
    <property type="entry name" value="PROTEIN SXY"/>
    <property type="match status" value="1"/>
</dbReference>
<feature type="domain" description="TfoX C-terminal" evidence="1">
    <location>
        <begin position="73"/>
        <end position="149"/>
    </location>
</feature>
<dbReference type="Proteomes" id="UP000001887">
    <property type="component" value="Chromosome"/>
</dbReference>
<dbReference type="eggNOG" id="ENOG5033F6F">
    <property type="taxonomic scope" value="Bacteria"/>
</dbReference>
<dbReference type="STRING" id="530564.Psta_2511"/>
<dbReference type="EMBL" id="CP001848">
    <property type="protein sequence ID" value="ADB17180.1"/>
    <property type="molecule type" value="Genomic_DNA"/>
</dbReference>
<dbReference type="KEGG" id="psl:Psta_2511"/>
<protein>
    <submittedName>
        <fullName evidence="2">TfoX domain protein</fullName>
    </submittedName>
</protein>
<proteinExistence type="predicted"/>
<dbReference type="Pfam" id="PF04994">
    <property type="entry name" value="TfoX_C"/>
    <property type="match status" value="1"/>
</dbReference>
<reference evidence="2 3" key="1">
    <citation type="journal article" date="2009" name="Stand. Genomic Sci.">
        <title>Complete genome sequence of Pirellula staleyi type strain (ATCC 27377).</title>
        <authorList>
            <person name="Clum A."/>
            <person name="Tindall B.J."/>
            <person name="Sikorski J."/>
            <person name="Ivanova N."/>
            <person name="Mavrommatis K."/>
            <person name="Lucas S."/>
            <person name="Glavina del Rio T."/>
            <person name="Nolan M."/>
            <person name="Chen F."/>
            <person name="Tice H."/>
            <person name="Pitluck S."/>
            <person name="Cheng J.F."/>
            <person name="Chertkov O."/>
            <person name="Brettin T."/>
            <person name="Han C."/>
            <person name="Detter J.C."/>
            <person name="Kuske C."/>
            <person name="Bruce D."/>
            <person name="Goodwin L."/>
            <person name="Ovchinikova G."/>
            <person name="Pati A."/>
            <person name="Mikhailova N."/>
            <person name="Chen A."/>
            <person name="Palaniappan K."/>
            <person name="Land M."/>
            <person name="Hauser L."/>
            <person name="Chang Y.J."/>
            <person name="Jeffries C.D."/>
            <person name="Chain P."/>
            <person name="Rohde M."/>
            <person name="Goker M."/>
            <person name="Bristow J."/>
            <person name="Eisen J.A."/>
            <person name="Markowitz V."/>
            <person name="Hugenholtz P."/>
            <person name="Kyrpides N.C."/>
            <person name="Klenk H.P."/>
            <person name="Lapidus A."/>
        </authorList>
    </citation>
    <scope>NUCLEOTIDE SEQUENCE [LARGE SCALE GENOMIC DNA]</scope>
    <source>
        <strain evidence="3">ATCC 27377 / DSM 6068 / ICPB 4128</strain>
    </source>
</reference>
<accession>D2R5J8</accession>
<evidence type="ECO:0000259" key="1">
    <source>
        <dbReference type="Pfam" id="PF04994"/>
    </source>
</evidence>
<name>D2R5J8_PIRSD</name>
<dbReference type="Gene3D" id="1.10.150.20">
    <property type="entry name" value="5' to 3' exonuclease, C-terminal subdomain"/>
    <property type="match status" value="1"/>
</dbReference>
<evidence type="ECO:0000313" key="2">
    <source>
        <dbReference type="EMBL" id="ADB17180.1"/>
    </source>
</evidence>
<dbReference type="PANTHER" id="PTHR36121:SF1">
    <property type="entry name" value="PROTEIN SXY"/>
    <property type="match status" value="1"/>
</dbReference>
<gene>
    <name evidence="2" type="ordered locus">Psta_2511</name>
</gene>
<organism evidence="2 3">
    <name type="scientific">Pirellula staleyi (strain ATCC 27377 / DSM 6068 / ICPB 4128)</name>
    <name type="common">Pirella staleyi</name>
    <dbReference type="NCBI Taxonomy" id="530564"/>
    <lineage>
        <taxon>Bacteria</taxon>
        <taxon>Pseudomonadati</taxon>
        <taxon>Planctomycetota</taxon>
        <taxon>Planctomycetia</taxon>
        <taxon>Pirellulales</taxon>
        <taxon>Pirellulaceae</taxon>
        <taxon>Pirellula</taxon>
    </lineage>
</organism>
<dbReference type="InterPro" id="IPR047525">
    <property type="entry name" value="TfoX-like"/>
</dbReference>
<dbReference type="InterPro" id="IPR007077">
    <property type="entry name" value="TfoX_C"/>
</dbReference>
<keyword evidence="3" id="KW-1185">Reference proteome</keyword>